<dbReference type="AlphaFoldDB" id="A0A024GNK2"/>
<accession>A0A024GNK2</accession>
<keyword evidence="2" id="KW-1185">Reference proteome</keyword>
<proteinExistence type="predicted"/>
<dbReference type="InParanoid" id="A0A024GNK2"/>
<dbReference type="Proteomes" id="UP000053237">
    <property type="component" value="Unassembled WGS sequence"/>
</dbReference>
<comment type="caution">
    <text evidence="1">The sequence shown here is derived from an EMBL/GenBank/DDBJ whole genome shotgun (WGS) entry which is preliminary data.</text>
</comment>
<dbReference type="EMBL" id="CAIX01000218">
    <property type="protein sequence ID" value="CCI48370.1"/>
    <property type="molecule type" value="Genomic_DNA"/>
</dbReference>
<sequence>MIESFEASIRIFYQRDRIVYVFPRTNVQTFWVQIPVTSFFVFSWPPSRRAHIYPNDTIGTSVSVSIDKINSSFDQVGSIYAKRSCTGVNESNRCDIMTYRERTQTHASHSAKVGAFGCNTPSASSKVCNIGNERQSNKLILRVKNVGNDSGTFFGSAFRVAGCLDRPIDCSWCSFVQISTLQRFSDSIQAKQLHVWCVGSFAVIFEVPESAPNRTIRPLLP</sequence>
<evidence type="ECO:0000313" key="1">
    <source>
        <dbReference type="EMBL" id="CCI48370.1"/>
    </source>
</evidence>
<evidence type="ECO:0000313" key="2">
    <source>
        <dbReference type="Proteomes" id="UP000053237"/>
    </source>
</evidence>
<name>A0A024GNK2_9STRA</name>
<organism evidence="1 2">
    <name type="scientific">Albugo candida</name>
    <dbReference type="NCBI Taxonomy" id="65357"/>
    <lineage>
        <taxon>Eukaryota</taxon>
        <taxon>Sar</taxon>
        <taxon>Stramenopiles</taxon>
        <taxon>Oomycota</taxon>
        <taxon>Peronosporomycetes</taxon>
        <taxon>Albuginales</taxon>
        <taxon>Albuginaceae</taxon>
        <taxon>Albugo</taxon>
    </lineage>
</organism>
<reference evidence="1 2" key="1">
    <citation type="submission" date="2012-05" db="EMBL/GenBank/DDBJ databases">
        <title>Recombination and specialization in a pathogen metapopulation.</title>
        <authorList>
            <person name="Gardiner A."/>
            <person name="Kemen E."/>
            <person name="Schultz-Larsen T."/>
            <person name="MacLean D."/>
            <person name="Van Oosterhout C."/>
            <person name="Jones J.D.G."/>
        </authorList>
    </citation>
    <scope>NUCLEOTIDE SEQUENCE [LARGE SCALE GENOMIC DNA]</scope>
    <source>
        <strain evidence="1 2">Ac Nc2</strain>
    </source>
</reference>
<gene>
    <name evidence="1" type="ORF">BN9_094430</name>
</gene>
<protein>
    <submittedName>
        <fullName evidence="1">Uncharacterized protein</fullName>
    </submittedName>
</protein>